<sequence>VVNGNKLIGNPVDLPYICLPWVNAKDRVNRMFYKKWQEIPKNPHTANVKPIQVFQDMARDVFSCDVADDAKRNGLLNYFDDGNGYQQIVNLFDDENGYQHRRCTL</sequence>
<reference evidence="1 2" key="1">
    <citation type="submission" date="2019-10" db="EMBL/GenBank/DDBJ databases">
        <title>Assembly and Annotation for the nematode Trichostrongylus colubriformis.</title>
        <authorList>
            <person name="Martin J."/>
        </authorList>
    </citation>
    <scope>NUCLEOTIDE SEQUENCE [LARGE SCALE GENOMIC DNA]</scope>
    <source>
        <strain evidence="1">G859</strain>
        <tissue evidence="1">Whole worm</tissue>
    </source>
</reference>
<feature type="non-terminal residue" evidence="1">
    <location>
        <position position="1"/>
    </location>
</feature>
<organism evidence="1 2">
    <name type="scientific">Trichostrongylus colubriformis</name>
    <name type="common">Black scour worm</name>
    <dbReference type="NCBI Taxonomy" id="6319"/>
    <lineage>
        <taxon>Eukaryota</taxon>
        <taxon>Metazoa</taxon>
        <taxon>Ecdysozoa</taxon>
        <taxon>Nematoda</taxon>
        <taxon>Chromadorea</taxon>
        <taxon>Rhabditida</taxon>
        <taxon>Rhabditina</taxon>
        <taxon>Rhabditomorpha</taxon>
        <taxon>Strongyloidea</taxon>
        <taxon>Trichostrongylidae</taxon>
        <taxon>Trichostrongylus</taxon>
    </lineage>
</organism>
<comment type="caution">
    <text evidence="1">The sequence shown here is derived from an EMBL/GenBank/DDBJ whole genome shotgun (WGS) entry which is preliminary data.</text>
</comment>
<name>A0AAN8IPQ2_TRICO</name>
<evidence type="ECO:0000313" key="2">
    <source>
        <dbReference type="Proteomes" id="UP001331761"/>
    </source>
</evidence>
<dbReference type="AlphaFoldDB" id="A0AAN8IPQ2"/>
<dbReference type="Proteomes" id="UP001331761">
    <property type="component" value="Unassembled WGS sequence"/>
</dbReference>
<protein>
    <submittedName>
        <fullName evidence="1">Uncharacterized protein</fullName>
    </submittedName>
</protein>
<gene>
    <name evidence="1" type="ORF">GCK32_014001</name>
</gene>
<dbReference type="EMBL" id="WIXE01005351">
    <property type="protein sequence ID" value="KAK5982259.1"/>
    <property type="molecule type" value="Genomic_DNA"/>
</dbReference>
<proteinExistence type="predicted"/>
<evidence type="ECO:0000313" key="1">
    <source>
        <dbReference type="EMBL" id="KAK5982259.1"/>
    </source>
</evidence>
<accession>A0AAN8IPQ2</accession>
<keyword evidence="2" id="KW-1185">Reference proteome</keyword>